<gene>
    <name evidence="5" type="ORF">D3272_24335</name>
</gene>
<evidence type="ECO:0000313" key="5">
    <source>
        <dbReference type="EMBL" id="RYB01747.1"/>
    </source>
</evidence>
<sequence length="336" mass="35727">MAHKPTLEDVATLAGVSIATVDRVVNRRGGVRPDREGRVLAAARRLKLDRQLGRAYAHRLRVAVLIQSAVNPFHAALGRAFANLDRSYLDLNIQFLVHHLDPNRPDRIPGLIDRLARAHDGLVVASPADDGIAAALRRAAVSIPVATLATDVPGSGRHAYVGPDDVKGGRVAGELIGRFLAAAGGDVLMITGLRSMAGHRDRESGFRAVLREHFPACRLIALEESREMAQGAGDVAAAALRSHPGLKAIYLSSAGADRVVAALKAAGAPNVVFVTHELTDDRRALLQVREIHAVVDQDTSAEVQIVAEVMARLLGRLDGSAPVPLAPVRVFTPESC</sequence>
<keyword evidence="2 5" id="KW-0238">DNA-binding</keyword>
<protein>
    <submittedName>
        <fullName evidence="5">LacI family DNA-binding transcriptional regulator</fullName>
    </submittedName>
</protein>
<dbReference type="PANTHER" id="PTHR30146:SF152">
    <property type="entry name" value="TRANSCRIPTIONAL REGULATORY PROTEIN"/>
    <property type="match status" value="1"/>
</dbReference>
<dbReference type="PANTHER" id="PTHR30146">
    <property type="entry name" value="LACI-RELATED TRANSCRIPTIONAL REPRESSOR"/>
    <property type="match status" value="1"/>
</dbReference>
<comment type="caution">
    <text evidence="5">The sequence shown here is derived from an EMBL/GenBank/DDBJ whole genome shotgun (WGS) entry which is preliminary data.</text>
</comment>
<dbReference type="OrthoDB" id="9805774at2"/>
<dbReference type="SMART" id="SM00354">
    <property type="entry name" value="HTH_LACI"/>
    <property type="match status" value="1"/>
</dbReference>
<evidence type="ECO:0000256" key="1">
    <source>
        <dbReference type="ARBA" id="ARBA00023015"/>
    </source>
</evidence>
<evidence type="ECO:0000313" key="6">
    <source>
        <dbReference type="Proteomes" id="UP000289411"/>
    </source>
</evidence>
<dbReference type="Pfam" id="PF00356">
    <property type="entry name" value="LacI"/>
    <property type="match status" value="1"/>
</dbReference>
<dbReference type="PROSITE" id="PS50932">
    <property type="entry name" value="HTH_LACI_2"/>
    <property type="match status" value="1"/>
</dbReference>
<name>A0A4V1RHZ3_9HYPH</name>
<evidence type="ECO:0000256" key="2">
    <source>
        <dbReference type="ARBA" id="ARBA00023125"/>
    </source>
</evidence>
<evidence type="ECO:0000256" key="3">
    <source>
        <dbReference type="ARBA" id="ARBA00023163"/>
    </source>
</evidence>
<dbReference type="InterPro" id="IPR010982">
    <property type="entry name" value="Lambda_DNA-bd_dom_sf"/>
</dbReference>
<dbReference type="CDD" id="cd06307">
    <property type="entry name" value="PBP1_sugar_binding"/>
    <property type="match status" value="1"/>
</dbReference>
<accession>A0A4V1RHZ3</accession>
<dbReference type="PRINTS" id="PR00036">
    <property type="entry name" value="HTHLACI"/>
</dbReference>
<proteinExistence type="predicted"/>
<keyword evidence="6" id="KW-1185">Reference proteome</keyword>
<dbReference type="SUPFAM" id="SSF53822">
    <property type="entry name" value="Periplasmic binding protein-like I"/>
    <property type="match status" value="1"/>
</dbReference>
<reference evidence="5 6" key="1">
    <citation type="submission" date="2018-09" db="EMBL/GenBank/DDBJ databases">
        <authorList>
            <person name="Grouzdev D.S."/>
            <person name="Krutkina M.S."/>
        </authorList>
    </citation>
    <scope>NUCLEOTIDE SEQUENCE [LARGE SCALE GENOMIC DNA]</scope>
    <source>
        <strain evidence="5 6">RmlP001</strain>
    </source>
</reference>
<feature type="domain" description="HTH lacI-type" evidence="4">
    <location>
        <begin position="5"/>
        <end position="46"/>
    </location>
</feature>
<dbReference type="Gene3D" id="3.40.50.2300">
    <property type="match status" value="2"/>
</dbReference>
<dbReference type="GO" id="GO:0000976">
    <property type="term" value="F:transcription cis-regulatory region binding"/>
    <property type="evidence" value="ECO:0007669"/>
    <property type="project" value="TreeGrafter"/>
</dbReference>
<dbReference type="SUPFAM" id="SSF47413">
    <property type="entry name" value="lambda repressor-like DNA-binding domains"/>
    <property type="match status" value="1"/>
</dbReference>
<dbReference type="InterPro" id="IPR025997">
    <property type="entry name" value="SBP_2_dom"/>
</dbReference>
<dbReference type="Pfam" id="PF13407">
    <property type="entry name" value="Peripla_BP_4"/>
    <property type="match status" value="1"/>
</dbReference>
<dbReference type="Gene3D" id="1.10.260.40">
    <property type="entry name" value="lambda repressor-like DNA-binding domains"/>
    <property type="match status" value="1"/>
</dbReference>
<keyword evidence="3" id="KW-0804">Transcription</keyword>
<evidence type="ECO:0000259" key="4">
    <source>
        <dbReference type="PROSITE" id="PS50932"/>
    </source>
</evidence>
<organism evidence="5 6">
    <name type="scientific">Lichenibacterium ramalinae</name>
    <dbReference type="NCBI Taxonomy" id="2316527"/>
    <lineage>
        <taxon>Bacteria</taxon>
        <taxon>Pseudomonadati</taxon>
        <taxon>Pseudomonadota</taxon>
        <taxon>Alphaproteobacteria</taxon>
        <taxon>Hyphomicrobiales</taxon>
        <taxon>Lichenihabitantaceae</taxon>
        <taxon>Lichenibacterium</taxon>
    </lineage>
</organism>
<dbReference type="EMBL" id="QYBC01000029">
    <property type="protein sequence ID" value="RYB01747.1"/>
    <property type="molecule type" value="Genomic_DNA"/>
</dbReference>
<dbReference type="InterPro" id="IPR000843">
    <property type="entry name" value="HTH_LacI"/>
</dbReference>
<dbReference type="GO" id="GO:0003700">
    <property type="term" value="F:DNA-binding transcription factor activity"/>
    <property type="evidence" value="ECO:0007669"/>
    <property type="project" value="TreeGrafter"/>
</dbReference>
<dbReference type="InterPro" id="IPR028082">
    <property type="entry name" value="Peripla_BP_I"/>
</dbReference>
<dbReference type="Proteomes" id="UP000289411">
    <property type="component" value="Unassembled WGS sequence"/>
</dbReference>
<dbReference type="AlphaFoldDB" id="A0A4V1RHZ3"/>
<dbReference type="CDD" id="cd01392">
    <property type="entry name" value="HTH_LacI"/>
    <property type="match status" value="1"/>
</dbReference>
<reference evidence="5 6" key="2">
    <citation type="submission" date="2019-02" db="EMBL/GenBank/DDBJ databases">
        <title>'Lichenibacterium ramalinii' gen. nov. sp. nov., 'Lichenibacterium minor' gen. nov. sp. nov.</title>
        <authorList>
            <person name="Pankratov T."/>
        </authorList>
    </citation>
    <scope>NUCLEOTIDE SEQUENCE [LARGE SCALE GENOMIC DNA]</scope>
    <source>
        <strain evidence="5 6">RmlP001</strain>
    </source>
</reference>
<keyword evidence="1" id="KW-0805">Transcription regulation</keyword>
<dbReference type="PROSITE" id="PS00356">
    <property type="entry name" value="HTH_LACI_1"/>
    <property type="match status" value="1"/>
</dbReference>